<comment type="subcellular location">
    <subcellularLocation>
        <location evidence="1">Cell membrane</location>
        <topology evidence="1">Multi-pass membrane protein</topology>
    </subcellularLocation>
</comment>
<evidence type="ECO:0000256" key="3">
    <source>
        <dbReference type="ARBA" id="ARBA00022692"/>
    </source>
</evidence>
<keyword evidence="5 6" id="KW-0472">Membrane</keyword>
<sequence>MRYSLEIVFLALVLLTSFTFFLGKMTDINSLILLLILLTTLIKGLSITEVFMGLNAVRNKYRLIPIFWLFFVLFSIGMAFFL</sequence>
<evidence type="ECO:0000256" key="4">
    <source>
        <dbReference type="ARBA" id="ARBA00022989"/>
    </source>
</evidence>
<protein>
    <recommendedName>
        <fullName evidence="8">Cytochrome C oxidase subunit IV</fullName>
    </recommendedName>
</protein>
<evidence type="ECO:0000256" key="6">
    <source>
        <dbReference type="SAM" id="Phobius"/>
    </source>
</evidence>
<evidence type="ECO:0000256" key="1">
    <source>
        <dbReference type="ARBA" id="ARBA00004651"/>
    </source>
</evidence>
<evidence type="ECO:0008006" key="8">
    <source>
        <dbReference type="Google" id="ProtNLM"/>
    </source>
</evidence>
<accession>A0A1W1CXG5</accession>
<dbReference type="Pfam" id="PF03626">
    <property type="entry name" value="COX4_pro"/>
    <property type="match status" value="1"/>
</dbReference>
<evidence type="ECO:0000256" key="2">
    <source>
        <dbReference type="ARBA" id="ARBA00022475"/>
    </source>
</evidence>
<keyword evidence="3 6" id="KW-0812">Transmembrane</keyword>
<feature type="transmembrane region" description="Helical" evidence="6">
    <location>
        <begin position="7"/>
        <end position="25"/>
    </location>
</feature>
<feature type="transmembrane region" description="Helical" evidence="6">
    <location>
        <begin position="31"/>
        <end position="51"/>
    </location>
</feature>
<proteinExistence type="predicted"/>
<dbReference type="AlphaFoldDB" id="A0A1W1CXG5"/>
<reference evidence="7" key="1">
    <citation type="submission" date="2016-10" db="EMBL/GenBank/DDBJ databases">
        <authorList>
            <person name="de Groot N.N."/>
        </authorList>
    </citation>
    <scope>NUCLEOTIDE SEQUENCE</scope>
</reference>
<dbReference type="InterPro" id="IPR005171">
    <property type="entry name" value="Cyt_c_oxidase_su4_prok"/>
</dbReference>
<gene>
    <name evidence="7" type="ORF">MNB_SV-13-1992</name>
</gene>
<dbReference type="EMBL" id="FPHM01000155">
    <property type="protein sequence ID" value="SFV70423.1"/>
    <property type="molecule type" value="Genomic_DNA"/>
</dbReference>
<organism evidence="7">
    <name type="scientific">hydrothermal vent metagenome</name>
    <dbReference type="NCBI Taxonomy" id="652676"/>
    <lineage>
        <taxon>unclassified sequences</taxon>
        <taxon>metagenomes</taxon>
        <taxon>ecological metagenomes</taxon>
    </lineage>
</organism>
<feature type="transmembrane region" description="Helical" evidence="6">
    <location>
        <begin position="63"/>
        <end position="81"/>
    </location>
</feature>
<keyword evidence="2" id="KW-1003">Cell membrane</keyword>
<dbReference type="GO" id="GO:0005886">
    <property type="term" value="C:plasma membrane"/>
    <property type="evidence" value="ECO:0007669"/>
    <property type="project" value="UniProtKB-SubCell"/>
</dbReference>
<name>A0A1W1CXG5_9ZZZZ</name>
<evidence type="ECO:0000313" key="7">
    <source>
        <dbReference type="EMBL" id="SFV70423.1"/>
    </source>
</evidence>
<evidence type="ECO:0000256" key="5">
    <source>
        <dbReference type="ARBA" id="ARBA00023136"/>
    </source>
</evidence>
<keyword evidence="4 6" id="KW-1133">Transmembrane helix</keyword>